<gene>
    <name evidence="3" type="ORF">F3D71_23920</name>
</gene>
<evidence type="ECO:0000313" key="3">
    <source>
        <dbReference type="EMBL" id="KAA3939890.1"/>
    </source>
</evidence>
<evidence type="ECO:0000313" key="4">
    <source>
        <dbReference type="Proteomes" id="UP000323717"/>
    </source>
</evidence>
<feature type="non-terminal residue" evidence="3">
    <location>
        <position position="487"/>
    </location>
</feature>
<comment type="subcellular location">
    <subcellularLocation>
        <location evidence="1">Cell outer membrane</location>
        <topology evidence="1">Multi-pass membrane protein</topology>
    </subcellularLocation>
</comment>
<keyword evidence="1" id="KW-0472">Membrane</keyword>
<dbReference type="Gene3D" id="2.170.130.10">
    <property type="entry name" value="TonB-dependent receptor, plug domain"/>
    <property type="match status" value="1"/>
</dbReference>
<accession>A0A5M5BVQ5</accession>
<keyword evidence="1" id="KW-0998">Cell outer membrane</keyword>
<dbReference type="NCBIfam" id="TIGR04057">
    <property type="entry name" value="SusC_RagA_signa"/>
    <property type="match status" value="1"/>
</dbReference>
<evidence type="ECO:0000256" key="1">
    <source>
        <dbReference type="PROSITE-ProRule" id="PRU01360"/>
    </source>
</evidence>
<dbReference type="SUPFAM" id="SSF49464">
    <property type="entry name" value="Carboxypeptidase regulatory domain-like"/>
    <property type="match status" value="1"/>
</dbReference>
<dbReference type="EMBL" id="VWLE01000505">
    <property type="protein sequence ID" value="KAA3939890.1"/>
    <property type="molecule type" value="Genomic_DNA"/>
</dbReference>
<dbReference type="SUPFAM" id="SSF56935">
    <property type="entry name" value="Porins"/>
    <property type="match status" value="1"/>
</dbReference>
<proteinExistence type="inferred from homology"/>
<dbReference type="Proteomes" id="UP000323717">
    <property type="component" value="Unassembled WGS sequence"/>
</dbReference>
<dbReference type="InterPro" id="IPR023996">
    <property type="entry name" value="TonB-dep_OMP_SusC/RagA"/>
</dbReference>
<name>A0A5M5BVQ5_BACOV</name>
<keyword evidence="1" id="KW-1134">Transmembrane beta strand</keyword>
<dbReference type="Gene3D" id="2.60.40.1120">
    <property type="entry name" value="Carboxypeptidase-like, regulatory domain"/>
    <property type="match status" value="1"/>
</dbReference>
<dbReference type="InterPro" id="IPR012910">
    <property type="entry name" value="Plug_dom"/>
</dbReference>
<dbReference type="GO" id="GO:0009279">
    <property type="term" value="C:cell outer membrane"/>
    <property type="evidence" value="ECO:0007669"/>
    <property type="project" value="UniProtKB-SubCell"/>
</dbReference>
<protein>
    <submittedName>
        <fullName evidence="3">SusC/RagA family TonB-linked outer membrane protein</fullName>
    </submittedName>
</protein>
<sequence length="487" mass="53693">MKSFSDKTNIGENNPLKTVYRMNFYLLFLLIGSLSILGSTRAYCQQSRTISGVVKNSQGETIIGANIVEKGTSNGTITNVDGLFTLRVSPNAILKVSYMGYTEQEVNTRNKNKLEIILTEDARLIDEVVVVGYGSVKKRDLTGAVTSVKSAEVLAAPTNNVMEALQGKIPGMDITKTSGQVGGDVTILLRGSRSIYGSNEPLFIIDGIPGSYSQVSPSDIESVDVLKDASSTAIYGSAGANGVVIITTKRGKEGKATVNFDAYYGFSGSPNYRHGMTRDEWVTYQQEAYKYKNGDYPTDMSALLGKQDFIDAYNDGKWIDWIDEVSGNTATTQKYSLSVSSGTEKTKLFASTSYNREEGLLNNENLNRYSLRLNLDQQIFSWAKVGFTSNLVYRDLNSGVKNTFTKSLSAIPLGDAYTEKGEINHEYITGQYSPMSDFIENQYVDNTRSTYLNMSGYVELTPVKDLTFTSRVNGTLNHSRRGQYWGE</sequence>
<keyword evidence="1" id="KW-0812">Transmembrane</keyword>
<dbReference type="PROSITE" id="PS52016">
    <property type="entry name" value="TONB_DEPENDENT_REC_3"/>
    <property type="match status" value="1"/>
</dbReference>
<comment type="caution">
    <text evidence="3">The sequence shown here is derived from an EMBL/GenBank/DDBJ whole genome shotgun (WGS) entry which is preliminary data.</text>
</comment>
<dbReference type="AlphaFoldDB" id="A0A5M5BVQ5"/>
<keyword evidence="1" id="KW-0813">Transport</keyword>
<dbReference type="InterPro" id="IPR023997">
    <property type="entry name" value="TonB-dep_OMP_SusC/RagA_CS"/>
</dbReference>
<dbReference type="FunFam" id="2.170.130.10:FF:000008">
    <property type="entry name" value="SusC/RagA family TonB-linked outer membrane protein"/>
    <property type="match status" value="1"/>
</dbReference>
<dbReference type="NCBIfam" id="TIGR04056">
    <property type="entry name" value="OMP_RagA_SusC"/>
    <property type="match status" value="1"/>
</dbReference>
<comment type="similarity">
    <text evidence="1">Belongs to the TonB-dependent receptor family.</text>
</comment>
<dbReference type="InterPro" id="IPR037066">
    <property type="entry name" value="Plug_dom_sf"/>
</dbReference>
<feature type="domain" description="TonB-dependent receptor plug" evidence="2">
    <location>
        <begin position="137"/>
        <end position="243"/>
    </location>
</feature>
<dbReference type="Pfam" id="PF07715">
    <property type="entry name" value="Plug"/>
    <property type="match status" value="1"/>
</dbReference>
<evidence type="ECO:0000259" key="2">
    <source>
        <dbReference type="Pfam" id="PF07715"/>
    </source>
</evidence>
<dbReference type="InterPro" id="IPR008969">
    <property type="entry name" value="CarboxyPept-like_regulatory"/>
</dbReference>
<dbReference type="Pfam" id="PF13715">
    <property type="entry name" value="CarbopepD_reg_2"/>
    <property type="match status" value="1"/>
</dbReference>
<dbReference type="FunFam" id="2.60.40.1120:FF:000003">
    <property type="entry name" value="Outer membrane protein Omp121"/>
    <property type="match status" value="1"/>
</dbReference>
<organism evidence="3 4">
    <name type="scientific">Bacteroides ovatus</name>
    <dbReference type="NCBI Taxonomy" id="28116"/>
    <lineage>
        <taxon>Bacteria</taxon>
        <taxon>Pseudomonadati</taxon>
        <taxon>Bacteroidota</taxon>
        <taxon>Bacteroidia</taxon>
        <taxon>Bacteroidales</taxon>
        <taxon>Bacteroidaceae</taxon>
        <taxon>Bacteroides</taxon>
    </lineage>
</organism>
<dbReference type="InterPro" id="IPR039426">
    <property type="entry name" value="TonB-dep_rcpt-like"/>
</dbReference>
<reference evidence="3 4" key="1">
    <citation type="journal article" date="2019" name="Nat. Med.">
        <title>A library of human gut bacterial isolates paired with longitudinal multiomics data enables mechanistic microbiome research.</title>
        <authorList>
            <person name="Poyet M."/>
            <person name="Groussin M."/>
            <person name="Gibbons S.M."/>
            <person name="Avila-Pacheco J."/>
            <person name="Jiang X."/>
            <person name="Kearney S.M."/>
            <person name="Perrotta A.R."/>
            <person name="Berdy B."/>
            <person name="Zhao S."/>
            <person name="Lieberman T.D."/>
            <person name="Swanson P.K."/>
            <person name="Smith M."/>
            <person name="Roesemann S."/>
            <person name="Alexander J.E."/>
            <person name="Rich S.A."/>
            <person name="Livny J."/>
            <person name="Vlamakis H."/>
            <person name="Clish C."/>
            <person name="Bullock K."/>
            <person name="Deik A."/>
            <person name="Scott J."/>
            <person name="Pierce K.A."/>
            <person name="Xavier R.J."/>
            <person name="Alm E.J."/>
        </authorList>
    </citation>
    <scope>NUCLEOTIDE SEQUENCE [LARGE SCALE GENOMIC DNA]</scope>
    <source>
        <strain evidence="3 4">BIOML-A163</strain>
    </source>
</reference>